<protein>
    <submittedName>
        <fullName evidence="1">Uncharacterized protein</fullName>
    </submittedName>
</protein>
<keyword evidence="2" id="KW-1185">Reference proteome</keyword>
<sequence>MAFDAREALRTAGILTGSESPEVAQALSVLSREEVDMLVSLKSRISAALPEVLAHSIGNWTTPEATQQHFDPAMLCACAIWSGAGQNAS</sequence>
<dbReference type="NCBIfam" id="NF045559">
    <property type="entry name" value="sacti_RiPP_CxC"/>
    <property type="match status" value="1"/>
</dbReference>
<dbReference type="Proteomes" id="UP001317259">
    <property type="component" value="Unassembled WGS sequence"/>
</dbReference>
<comment type="caution">
    <text evidence="1">The sequence shown here is derived from an EMBL/GenBank/DDBJ whole genome shotgun (WGS) entry which is preliminary data.</text>
</comment>
<dbReference type="RefSeq" id="WP_242382372.1">
    <property type="nucleotide sequence ID" value="NZ_JAKRKC020000002.1"/>
</dbReference>
<evidence type="ECO:0000313" key="1">
    <source>
        <dbReference type="EMBL" id="MCK2220392.1"/>
    </source>
</evidence>
<dbReference type="NCBIfam" id="NF045560">
    <property type="entry name" value="aroma_sacti_dom"/>
    <property type="match status" value="1"/>
</dbReference>
<organism evidence="1 2">
    <name type="scientific">Actinomadura luzonensis</name>
    <dbReference type="NCBI Taxonomy" id="2805427"/>
    <lineage>
        <taxon>Bacteria</taxon>
        <taxon>Bacillati</taxon>
        <taxon>Actinomycetota</taxon>
        <taxon>Actinomycetes</taxon>
        <taxon>Streptosporangiales</taxon>
        <taxon>Thermomonosporaceae</taxon>
        <taxon>Actinomadura</taxon>
    </lineage>
</organism>
<reference evidence="1 2" key="1">
    <citation type="submission" date="2022-04" db="EMBL/GenBank/DDBJ databases">
        <title>Genome draft of Actinomadura sp. ATCC 31491.</title>
        <authorList>
            <person name="Shi X."/>
            <person name="Du Y."/>
        </authorList>
    </citation>
    <scope>NUCLEOTIDE SEQUENCE [LARGE SCALE GENOMIC DNA]</scope>
    <source>
        <strain evidence="1 2">ATCC 31491</strain>
    </source>
</reference>
<gene>
    <name evidence="1" type="ORF">MF672_042305</name>
</gene>
<accession>A0ABT0G710</accession>
<dbReference type="InterPro" id="IPR054632">
    <property type="entry name" value="Aroma_sacti_dom"/>
</dbReference>
<dbReference type="EMBL" id="JAKRKC020000002">
    <property type="protein sequence ID" value="MCK2220392.1"/>
    <property type="molecule type" value="Genomic_DNA"/>
</dbReference>
<proteinExistence type="predicted"/>
<evidence type="ECO:0000313" key="2">
    <source>
        <dbReference type="Proteomes" id="UP001317259"/>
    </source>
</evidence>
<name>A0ABT0G710_9ACTN</name>